<feature type="non-terminal residue" evidence="2">
    <location>
        <position position="1"/>
    </location>
</feature>
<evidence type="ECO:0000256" key="1">
    <source>
        <dbReference type="SAM" id="MobiDB-lite"/>
    </source>
</evidence>
<accession>A0ABN7ULH0</accession>
<proteinExistence type="predicted"/>
<sequence length="85" mass="10213">SRKDESNNSNNYNSNNYDPNDYDLNYKLRGMAYKHIFSVCQKYYLMPAPEVLFLQEVEEPESKNTNDIFFEDWVSAIHKVWDKHN</sequence>
<name>A0ABN7ULH0_GIGMA</name>
<keyword evidence="3" id="KW-1185">Reference proteome</keyword>
<feature type="region of interest" description="Disordered" evidence="1">
    <location>
        <begin position="1"/>
        <end position="20"/>
    </location>
</feature>
<reference evidence="2 3" key="1">
    <citation type="submission" date="2021-06" db="EMBL/GenBank/DDBJ databases">
        <authorList>
            <person name="Kallberg Y."/>
            <person name="Tangrot J."/>
            <person name="Rosling A."/>
        </authorList>
    </citation>
    <scope>NUCLEOTIDE SEQUENCE [LARGE SCALE GENOMIC DNA]</scope>
    <source>
        <strain evidence="2 3">120-4 pot B 10/14</strain>
    </source>
</reference>
<dbReference type="Proteomes" id="UP000789901">
    <property type="component" value="Unassembled WGS sequence"/>
</dbReference>
<dbReference type="EMBL" id="CAJVQB010003489">
    <property type="protein sequence ID" value="CAG8609680.1"/>
    <property type="molecule type" value="Genomic_DNA"/>
</dbReference>
<organism evidence="2 3">
    <name type="scientific">Gigaspora margarita</name>
    <dbReference type="NCBI Taxonomy" id="4874"/>
    <lineage>
        <taxon>Eukaryota</taxon>
        <taxon>Fungi</taxon>
        <taxon>Fungi incertae sedis</taxon>
        <taxon>Mucoromycota</taxon>
        <taxon>Glomeromycotina</taxon>
        <taxon>Glomeromycetes</taxon>
        <taxon>Diversisporales</taxon>
        <taxon>Gigasporaceae</taxon>
        <taxon>Gigaspora</taxon>
    </lineage>
</organism>
<evidence type="ECO:0000313" key="3">
    <source>
        <dbReference type="Proteomes" id="UP000789901"/>
    </source>
</evidence>
<gene>
    <name evidence="2" type="ORF">GMARGA_LOCUS7292</name>
</gene>
<evidence type="ECO:0000313" key="2">
    <source>
        <dbReference type="EMBL" id="CAG8609680.1"/>
    </source>
</evidence>
<protein>
    <submittedName>
        <fullName evidence="2">28542_t:CDS:1</fullName>
    </submittedName>
</protein>
<feature type="compositionally biased region" description="Low complexity" evidence="1">
    <location>
        <begin position="7"/>
        <end position="20"/>
    </location>
</feature>
<comment type="caution">
    <text evidence="2">The sequence shown here is derived from an EMBL/GenBank/DDBJ whole genome shotgun (WGS) entry which is preliminary data.</text>
</comment>